<protein>
    <submittedName>
        <fullName evidence="2">Uncharacterized protein</fullName>
    </submittedName>
</protein>
<name>A0A9Q1CL59_HOLLE</name>
<dbReference type="EMBL" id="JAIZAY010000002">
    <property type="protein sequence ID" value="KAJ8046459.1"/>
    <property type="molecule type" value="Genomic_DNA"/>
</dbReference>
<sequence>MELTILLLIRSFREANFNLYCDSLSELMPYFFANNNTNYARWLSIHLRDMVTLEEKHPQVAQEFHNGKFVIHKSNREFSGMAIDQAHEQANAVIKADGGAIGIKEDPSALRRWMVAGPEVSHLVAQYEKASGAQETSQQNSHHEQNQRAQNAFLERVEKLFNVMTDMGNPFQEDSRDLMSLDTKDIAHPSAAKLISTHYEKGKARFEEFMKGLEEKVSIFYEPIKKNRIDFFCQEPVSSEISKEKAIKKDCQLFSKLFISCQNRECDLNEFFRHENHPLPAALSDDGKLHLCQKSQLATILEALVTIPDKEPEADCIIIYGSALVNSLPPRTSKTFEEYSALDVLPTVQLYSIRYKRTDNAFNVYHSFSLKSETRSKRGHGVRRRVTSITKVVKLPTRQ</sequence>
<evidence type="ECO:0000256" key="1">
    <source>
        <dbReference type="SAM" id="MobiDB-lite"/>
    </source>
</evidence>
<dbReference type="Proteomes" id="UP001152320">
    <property type="component" value="Chromosome 2"/>
</dbReference>
<accession>A0A9Q1CL59</accession>
<dbReference type="AlphaFoldDB" id="A0A9Q1CL59"/>
<comment type="caution">
    <text evidence="2">The sequence shown here is derived from an EMBL/GenBank/DDBJ whole genome shotgun (WGS) entry which is preliminary data.</text>
</comment>
<dbReference type="OrthoDB" id="7315948at2759"/>
<feature type="region of interest" description="Disordered" evidence="1">
    <location>
        <begin position="128"/>
        <end position="148"/>
    </location>
</feature>
<keyword evidence="3" id="KW-1185">Reference proteome</keyword>
<dbReference type="PANTHER" id="PTHR47018:SF1">
    <property type="entry name" value="TESMIN_TSO1-LIKE CXC DOMAIN-CONTAINING PROTEIN"/>
    <property type="match status" value="1"/>
</dbReference>
<evidence type="ECO:0000313" key="2">
    <source>
        <dbReference type="EMBL" id="KAJ8046459.1"/>
    </source>
</evidence>
<dbReference type="PANTHER" id="PTHR47018">
    <property type="entry name" value="CXC DOMAIN-CONTAINING PROTEIN-RELATED"/>
    <property type="match status" value="1"/>
</dbReference>
<proteinExistence type="predicted"/>
<gene>
    <name evidence="2" type="ORF">HOLleu_05133</name>
</gene>
<organism evidence="2 3">
    <name type="scientific">Holothuria leucospilota</name>
    <name type="common">Black long sea cucumber</name>
    <name type="synonym">Mertensiothuria leucospilota</name>
    <dbReference type="NCBI Taxonomy" id="206669"/>
    <lineage>
        <taxon>Eukaryota</taxon>
        <taxon>Metazoa</taxon>
        <taxon>Echinodermata</taxon>
        <taxon>Eleutherozoa</taxon>
        <taxon>Echinozoa</taxon>
        <taxon>Holothuroidea</taxon>
        <taxon>Aspidochirotacea</taxon>
        <taxon>Aspidochirotida</taxon>
        <taxon>Holothuriidae</taxon>
        <taxon>Holothuria</taxon>
    </lineage>
</organism>
<evidence type="ECO:0000313" key="3">
    <source>
        <dbReference type="Proteomes" id="UP001152320"/>
    </source>
</evidence>
<reference evidence="2" key="1">
    <citation type="submission" date="2021-10" db="EMBL/GenBank/DDBJ databases">
        <title>Tropical sea cucumber genome reveals ecological adaptation and Cuvierian tubules defense mechanism.</title>
        <authorList>
            <person name="Chen T."/>
        </authorList>
    </citation>
    <scope>NUCLEOTIDE SEQUENCE</scope>
    <source>
        <strain evidence="2">Nanhai2018</strain>
        <tissue evidence="2">Muscle</tissue>
    </source>
</reference>